<comment type="caution">
    <text evidence="1">The sequence shown here is derived from an EMBL/GenBank/DDBJ whole genome shotgun (WGS) entry which is preliminary data.</text>
</comment>
<accession>X0PCX0</accession>
<dbReference type="EMBL" id="AZGA01000057">
    <property type="protein sequence ID" value="KRM33175.1"/>
    <property type="molecule type" value="Genomic_DNA"/>
</dbReference>
<keyword evidence="2" id="KW-1185">Reference proteome</keyword>
<dbReference type="RefSeq" id="WP_235184178.1">
    <property type="nucleotide sequence ID" value="NZ_AZGA01000057.1"/>
</dbReference>
<sequence length="56" mass="6456">MADGLQNLIADYIKKAPDYENRALMQVAAELLKAQAQRLEQAEGEVDGRTWDHRKW</sequence>
<dbReference type="Proteomes" id="UP000051236">
    <property type="component" value="Unassembled WGS sequence"/>
</dbReference>
<name>X0PCX0_9LACO</name>
<protein>
    <submittedName>
        <fullName evidence="1">Uncharacterized protein</fullName>
    </submittedName>
</protein>
<gene>
    <name evidence="1" type="ORF">FC83_GL003256</name>
</gene>
<dbReference type="AlphaFoldDB" id="X0PCX0"/>
<dbReference type="STRING" id="1423734.FC83_GL003256"/>
<evidence type="ECO:0000313" key="1">
    <source>
        <dbReference type="EMBL" id="KRM33175.1"/>
    </source>
</evidence>
<dbReference type="PATRIC" id="fig|1423734.3.peg.3306"/>
<proteinExistence type="predicted"/>
<reference evidence="1 2" key="1">
    <citation type="journal article" date="2015" name="Genome Announc.">
        <title>Expanding the biotechnology potential of lactobacilli through comparative genomics of 213 strains and associated genera.</title>
        <authorList>
            <person name="Sun Z."/>
            <person name="Harris H.M."/>
            <person name="McCann A."/>
            <person name="Guo C."/>
            <person name="Argimon S."/>
            <person name="Zhang W."/>
            <person name="Yang X."/>
            <person name="Jeffery I.B."/>
            <person name="Cooney J.C."/>
            <person name="Kagawa T.F."/>
            <person name="Liu W."/>
            <person name="Song Y."/>
            <person name="Salvetti E."/>
            <person name="Wrobel A."/>
            <person name="Rasinkangas P."/>
            <person name="Parkhill J."/>
            <person name="Rea M.C."/>
            <person name="O'Sullivan O."/>
            <person name="Ritari J."/>
            <person name="Douillard F.P."/>
            <person name="Paul Ross R."/>
            <person name="Yang R."/>
            <person name="Briner A.E."/>
            <person name="Felis G.E."/>
            <person name="de Vos W.M."/>
            <person name="Barrangou R."/>
            <person name="Klaenhammer T.R."/>
            <person name="Caufield P.W."/>
            <person name="Cui Y."/>
            <person name="Zhang H."/>
            <person name="O'Toole P.W."/>
        </authorList>
    </citation>
    <scope>NUCLEOTIDE SEQUENCE [LARGE SCALE GENOMIC DNA]</scope>
    <source>
        <strain evidence="1 2">DSM 18527</strain>
    </source>
</reference>
<organism evidence="1 2">
    <name type="scientific">Agrilactobacillus composti DSM 18527 = JCM 14202</name>
    <dbReference type="NCBI Taxonomy" id="1423734"/>
    <lineage>
        <taxon>Bacteria</taxon>
        <taxon>Bacillati</taxon>
        <taxon>Bacillota</taxon>
        <taxon>Bacilli</taxon>
        <taxon>Lactobacillales</taxon>
        <taxon>Lactobacillaceae</taxon>
        <taxon>Agrilactobacillus</taxon>
    </lineage>
</organism>
<evidence type="ECO:0000313" key="2">
    <source>
        <dbReference type="Proteomes" id="UP000051236"/>
    </source>
</evidence>